<feature type="non-terminal residue" evidence="4">
    <location>
        <position position="954"/>
    </location>
</feature>
<accession>A0A9D1WD88</accession>
<feature type="region of interest" description="Disordered" evidence="2">
    <location>
        <begin position="407"/>
        <end position="451"/>
    </location>
</feature>
<feature type="transmembrane region" description="Helical" evidence="3">
    <location>
        <begin position="6"/>
        <end position="25"/>
    </location>
</feature>
<name>A0A9D1WD88_9GAMM</name>
<evidence type="ECO:0000256" key="3">
    <source>
        <dbReference type="SAM" id="Phobius"/>
    </source>
</evidence>
<keyword evidence="3" id="KW-1133">Transmembrane helix</keyword>
<feature type="region of interest" description="Disordered" evidence="2">
    <location>
        <begin position="857"/>
        <end position="954"/>
    </location>
</feature>
<sequence length="954" mass="100065">MDIRLIYFIGGLVVVLLLLLISFVLNERRASRIENTLDELQDQLRRDEAAGIVHHASSTGGSLDSSQINVTNAHGEEQPLDEVLSDLSSKIDAASAEQQKSYANIMADQQSLKHSISQLKTLISSLPTHAIAQAAAASSGVERGEATAASDNSAQPQMSENTLIETTNTASSVRARINPDVRLPVDDLVLPDMGRSSGNRGPGLGSGMSANYARAQQVRQQRGSSTDFVDPDLQADLAFAAANRHHAAGSGVYMPDSGDGSFVQTANNIAQMVAATDFSQLSQNQAPATIGEQMSQAQAAASASNAAYGYGQNSSMSNQLHFADQSMAQGQGQAHPRRVIGGVAPKRSSGRDPRNPLGMGNYGVSSPKDNGANAEDVELPSVSANADNAANTVSEEIVAPEPALDAVNASAEQSSAPAADLSSDPVVDLTDNDETEEVEIEPQSISQHSLEKAQAFAEAYAERKQLASKQDEPAVLSADADESGDASPDAVADADVSASASASAVSTEPEANEGVSGDVSSAESQDSVAASSPVSFATVLAGSTVLQPRENDLDAETQLHVEPVAAVPATPEIESDASVEEESSGLNLAHLNGADDDERFDALQSLAANYQQQLSQSGSDEFSPADDADAITESSEAAGAVTATSPTATTSGANLTIDFAPDDAGQFKVTVANVDTDSSDEEEQGELPRHVTDLEDEGLSFDIEMASPSGNVSSADAVAAATAAQIAERPVAATVAQASGVGAKVPVVDMIFDEEYVRKQQREKPNGIDLKILDKAHSFIDAGVSLMELSARTGLSEEELRLLYDVDENGRIKDAAAIFEQMHREGDDLALDEIASREHEDDDLSSDEDVAAAEEETVASSVEAESEQDDAALSVAAEEQPEHEEQELAAALAAGESKNRRKSKNSKKRKRRSMAIRNTNPAAALDQDEQQEIASMMEHKEDPFAHSTAASAED</sequence>
<evidence type="ECO:0000313" key="4">
    <source>
        <dbReference type="EMBL" id="HIX57074.1"/>
    </source>
</evidence>
<keyword evidence="1" id="KW-0175">Coiled coil</keyword>
<feature type="compositionally biased region" description="Polar residues" evidence="2">
    <location>
        <begin position="518"/>
        <end position="533"/>
    </location>
</feature>
<dbReference type="AlphaFoldDB" id="A0A9D1WD88"/>
<reference evidence="4" key="2">
    <citation type="submission" date="2021-04" db="EMBL/GenBank/DDBJ databases">
        <authorList>
            <person name="Gilroy R."/>
        </authorList>
    </citation>
    <scope>NUCLEOTIDE SEQUENCE</scope>
    <source>
        <strain evidence="4">USASDec5-558</strain>
    </source>
</reference>
<feature type="compositionally biased region" description="Basic residues" evidence="2">
    <location>
        <begin position="899"/>
        <end position="914"/>
    </location>
</feature>
<feature type="region of interest" description="Disordered" evidence="2">
    <location>
        <begin position="326"/>
        <end position="375"/>
    </location>
</feature>
<feature type="compositionally biased region" description="Basic and acidic residues" evidence="2">
    <location>
        <begin position="463"/>
        <end position="472"/>
    </location>
</feature>
<protein>
    <submittedName>
        <fullName evidence="4">Uncharacterized protein</fullName>
    </submittedName>
</protein>
<reference evidence="4" key="1">
    <citation type="journal article" date="2021" name="PeerJ">
        <title>Extensive microbial diversity within the chicken gut microbiome revealed by metagenomics and culture.</title>
        <authorList>
            <person name="Gilroy R."/>
            <person name="Ravi A."/>
            <person name="Getino M."/>
            <person name="Pursley I."/>
            <person name="Horton D.L."/>
            <person name="Alikhan N.F."/>
            <person name="Baker D."/>
            <person name="Gharbi K."/>
            <person name="Hall N."/>
            <person name="Watson M."/>
            <person name="Adriaenssens E.M."/>
            <person name="Foster-Nyarko E."/>
            <person name="Jarju S."/>
            <person name="Secka A."/>
            <person name="Antonio M."/>
            <person name="Oren A."/>
            <person name="Chaudhuri R.R."/>
            <person name="La Ragione R."/>
            <person name="Hildebrand F."/>
            <person name="Pallen M.J."/>
        </authorList>
    </citation>
    <scope>NUCLEOTIDE SEQUENCE</scope>
    <source>
        <strain evidence="4">USASDec5-558</strain>
    </source>
</reference>
<feature type="compositionally biased region" description="Low complexity" evidence="2">
    <location>
        <begin position="485"/>
        <end position="506"/>
    </location>
</feature>
<feature type="coiled-coil region" evidence="1">
    <location>
        <begin position="23"/>
        <end position="50"/>
    </location>
</feature>
<organism evidence="4 5">
    <name type="scientific">Candidatus Anaerobiospirillum pullistercoris</name>
    <dbReference type="NCBI Taxonomy" id="2838452"/>
    <lineage>
        <taxon>Bacteria</taxon>
        <taxon>Pseudomonadati</taxon>
        <taxon>Pseudomonadota</taxon>
        <taxon>Gammaproteobacteria</taxon>
        <taxon>Aeromonadales</taxon>
        <taxon>Succinivibrionaceae</taxon>
        <taxon>Anaerobiospirillum</taxon>
    </lineage>
</organism>
<evidence type="ECO:0000256" key="1">
    <source>
        <dbReference type="SAM" id="Coils"/>
    </source>
</evidence>
<comment type="caution">
    <text evidence="4">The sequence shown here is derived from an EMBL/GenBank/DDBJ whole genome shotgun (WGS) entry which is preliminary data.</text>
</comment>
<feature type="region of interest" description="Disordered" evidence="2">
    <location>
        <begin position="463"/>
        <end position="533"/>
    </location>
</feature>
<proteinExistence type="predicted"/>
<keyword evidence="3" id="KW-0812">Transmembrane</keyword>
<feature type="compositionally biased region" description="Acidic residues" evidence="2">
    <location>
        <begin position="430"/>
        <end position="440"/>
    </location>
</feature>
<dbReference type="EMBL" id="DXEV01000125">
    <property type="protein sequence ID" value="HIX57074.1"/>
    <property type="molecule type" value="Genomic_DNA"/>
</dbReference>
<dbReference type="Proteomes" id="UP000886829">
    <property type="component" value="Unassembled WGS sequence"/>
</dbReference>
<feature type="compositionally biased region" description="Low complexity" evidence="2">
    <location>
        <begin position="414"/>
        <end position="425"/>
    </location>
</feature>
<feature type="region of interest" description="Disordered" evidence="2">
    <location>
        <begin position="188"/>
        <end position="209"/>
    </location>
</feature>
<keyword evidence="3" id="KW-0472">Membrane</keyword>
<evidence type="ECO:0000313" key="5">
    <source>
        <dbReference type="Proteomes" id="UP000886829"/>
    </source>
</evidence>
<gene>
    <name evidence="4" type="ORF">H9850_06350</name>
</gene>
<evidence type="ECO:0000256" key="2">
    <source>
        <dbReference type="SAM" id="MobiDB-lite"/>
    </source>
</evidence>